<reference evidence="1" key="2">
    <citation type="journal article" date="2015" name="Data Brief">
        <title>Shoot transcriptome of the giant reed, Arundo donax.</title>
        <authorList>
            <person name="Barrero R.A."/>
            <person name="Guerrero F.D."/>
            <person name="Moolhuijzen P."/>
            <person name="Goolsby J.A."/>
            <person name="Tidwell J."/>
            <person name="Bellgard S.E."/>
            <person name="Bellgard M.I."/>
        </authorList>
    </citation>
    <scope>NUCLEOTIDE SEQUENCE</scope>
    <source>
        <tissue evidence="1">Shoot tissue taken approximately 20 cm above the soil surface</tissue>
    </source>
</reference>
<evidence type="ECO:0000313" key="1">
    <source>
        <dbReference type="EMBL" id="JAD22970.1"/>
    </source>
</evidence>
<reference evidence="1" key="1">
    <citation type="submission" date="2014-09" db="EMBL/GenBank/DDBJ databases">
        <authorList>
            <person name="Magalhaes I.L.F."/>
            <person name="Oliveira U."/>
            <person name="Santos F.R."/>
            <person name="Vidigal T.H.D.A."/>
            <person name="Brescovit A.D."/>
            <person name="Santos A.J."/>
        </authorList>
    </citation>
    <scope>NUCLEOTIDE SEQUENCE</scope>
    <source>
        <tissue evidence="1">Shoot tissue taken approximately 20 cm above the soil surface</tissue>
    </source>
</reference>
<organism evidence="1">
    <name type="scientific">Arundo donax</name>
    <name type="common">Giant reed</name>
    <name type="synonym">Donax arundinaceus</name>
    <dbReference type="NCBI Taxonomy" id="35708"/>
    <lineage>
        <taxon>Eukaryota</taxon>
        <taxon>Viridiplantae</taxon>
        <taxon>Streptophyta</taxon>
        <taxon>Embryophyta</taxon>
        <taxon>Tracheophyta</taxon>
        <taxon>Spermatophyta</taxon>
        <taxon>Magnoliopsida</taxon>
        <taxon>Liliopsida</taxon>
        <taxon>Poales</taxon>
        <taxon>Poaceae</taxon>
        <taxon>PACMAD clade</taxon>
        <taxon>Arundinoideae</taxon>
        <taxon>Arundineae</taxon>
        <taxon>Arundo</taxon>
    </lineage>
</organism>
<name>A0A0A8YBY2_ARUDO</name>
<protein>
    <submittedName>
        <fullName evidence="1">Uncharacterized protein</fullName>
    </submittedName>
</protein>
<proteinExistence type="predicted"/>
<dbReference type="AlphaFoldDB" id="A0A0A8YBY2"/>
<sequence>MLFCLKYEPVEDIINCLPDEWTMNHELPIYPVKYRLQIFPLPRILRVKEIKKPDNETVINVSLGQLRICLRRLNES</sequence>
<dbReference type="EMBL" id="GBRH01274925">
    <property type="protein sequence ID" value="JAD22970.1"/>
    <property type="molecule type" value="Transcribed_RNA"/>
</dbReference>
<accession>A0A0A8YBY2</accession>